<feature type="compositionally biased region" description="Low complexity" evidence="1">
    <location>
        <begin position="84"/>
        <end position="105"/>
    </location>
</feature>
<feature type="compositionally biased region" description="Low complexity" evidence="1">
    <location>
        <begin position="294"/>
        <end position="306"/>
    </location>
</feature>
<dbReference type="EMBL" id="JAEHOE010000109">
    <property type="protein sequence ID" value="KAG2486619.1"/>
    <property type="molecule type" value="Genomic_DNA"/>
</dbReference>
<dbReference type="Proteomes" id="UP000612055">
    <property type="component" value="Unassembled WGS sequence"/>
</dbReference>
<evidence type="ECO:0000313" key="2">
    <source>
        <dbReference type="EMBL" id="KAG2486619.1"/>
    </source>
</evidence>
<evidence type="ECO:0000313" key="3">
    <source>
        <dbReference type="Proteomes" id="UP000612055"/>
    </source>
</evidence>
<keyword evidence="3" id="KW-1185">Reference proteome</keyword>
<feature type="compositionally biased region" description="Pro residues" evidence="1">
    <location>
        <begin position="392"/>
        <end position="403"/>
    </location>
</feature>
<name>A0A835XVJ3_9CHLO</name>
<reference evidence="2" key="1">
    <citation type="journal article" date="2020" name="bioRxiv">
        <title>Comparative genomics of Chlamydomonas.</title>
        <authorList>
            <person name="Craig R.J."/>
            <person name="Hasan A.R."/>
            <person name="Ness R.W."/>
            <person name="Keightley P.D."/>
        </authorList>
    </citation>
    <scope>NUCLEOTIDE SEQUENCE</scope>
    <source>
        <strain evidence="2">CCAP 11/70</strain>
    </source>
</reference>
<protein>
    <submittedName>
        <fullName evidence="2">Uncharacterized protein</fullName>
    </submittedName>
</protein>
<dbReference type="AlphaFoldDB" id="A0A835XVJ3"/>
<gene>
    <name evidence="2" type="ORF">HYH03_014676</name>
</gene>
<accession>A0A835XVJ3</accession>
<organism evidence="2 3">
    <name type="scientific">Edaphochlamys debaryana</name>
    <dbReference type="NCBI Taxonomy" id="47281"/>
    <lineage>
        <taxon>Eukaryota</taxon>
        <taxon>Viridiplantae</taxon>
        <taxon>Chlorophyta</taxon>
        <taxon>core chlorophytes</taxon>
        <taxon>Chlorophyceae</taxon>
        <taxon>CS clade</taxon>
        <taxon>Chlamydomonadales</taxon>
        <taxon>Chlamydomonadales incertae sedis</taxon>
        <taxon>Edaphochlamys</taxon>
    </lineage>
</organism>
<comment type="caution">
    <text evidence="2">The sequence shown here is derived from an EMBL/GenBank/DDBJ whole genome shotgun (WGS) entry which is preliminary data.</text>
</comment>
<feature type="region of interest" description="Disordered" evidence="1">
    <location>
        <begin position="277"/>
        <end position="318"/>
    </location>
</feature>
<feature type="compositionally biased region" description="Polar residues" evidence="1">
    <location>
        <begin position="69"/>
        <end position="79"/>
    </location>
</feature>
<feature type="region of interest" description="Disordered" evidence="1">
    <location>
        <begin position="365"/>
        <end position="405"/>
    </location>
</feature>
<feature type="compositionally biased region" description="Low complexity" evidence="1">
    <location>
        <begin position="142"/>
        <end position="164"/>
    </location>
</feature>
<sequence length="509" mass="51706">MFCSTYPREAAEPLLDAAAAAILCSLARPSAPTAGAAQKRSSYTGDSCPEAARGPVCIIRRRSDEPNKPGNSGPVSSGLRSAMAAPSATCLTTSSAPSAPAGTSAPPSPVPTRNFATAVGPPRFDRLSCSDSNGRSGPLGQSATTPASAAPTSTPAPVTTTGPSRHASRDVDQPRGVGAAAGTCEGLGKRRLSEVAATPAADPEGIEALAGSLLVGLDLTGRTGELVGRGRELSKKLAEVQARKQSLVRLEEALAAQMAEVRAELLSALQTQWREQGLASQQDASPAHTQTRTPGAPAVRSAAAPAPAQPRPSQPECLARVSAGAAPLPSALPLPLQVARPAQRPAPPPEPKEEALPIIWRSASSKKHEPAEAQLRMHTPRPAAPVQAAAASPPPPPPPPPQPSVQELLRRLYAAVEQTSAGAAASEPAAAAAATRQPLAAAAVAAPVSAAMPPPKRQRLADLSELHGVPAGMRLVQLAPSAAGQQQRSPRAPAAAVDLAAYNHRGLAI</sequence>
<evidence type="ECO:0000256" key="1">
    <source>
        <dbReference type="SAM" id="MobiDB-lite"/>
    </source>
</evidence>
<feature type="compositionally biased region" description="Polar residues" evidence="1">
    <location>
        <begin position="277"/>
        <end position="293"/>
    </location>
</feature>
<proteinExistence type="predicted"/>
<feature type="compositionally biased region" description="Polar residues" evidence="1">
    <location>
        <begin position="129"/>
        <end position="141"/>
    </location>
</feature>
<feature type="region of interest" description="Disordered" evidence="1">
    <location>
        <begin position="59"/>
        <end position="183"/>
    </location>
</feature>